<dbReference type="KEGG" id="ery:CP97_02995"/>
<keyword evidence="4" id="KW-0732">Signal</keyword>
<comment type="similarity">
    <text evidence="2">Belongs to the bacterial solute-binding protein 5 family.</text>
</comment>
<comment type="subcellular location">
    <subcellularLocation>
        <location evidence="1">Periplasm</location>
    </subcellularLocation>
</comment>
<dbReference type="PANTHER" id="PTHR30290:SF10">
    <property type="entry name" value="PERIPLASMIC OLIGOPEPTIDE-BINDING PROTEIN-RELATED"/>
    <property type="match status" value="1"/>
</dbReference>
<dbReference type="EMBL" id="CP011310">
    <property type="protein sequence ID" value="AKQ43104.2"/>
    <property type="molecule type" value="Genomic_DNA"/>
</dbReference>
<gene>
    <name evidence="6" type="ORF">CP97_02995</name>
</gene>
<dbReference type="RefSeq" id="WP_048884731.1">
    <property type="nucleotide sequence ID" value="NZ_CP011310.1"/>
</dbReference>
<keyword evidence="7" id="KW-1185">Reference proteome</keyword>
<dbReference type="Gene3D" id="3.10.105.10">
    <property type="entry name" value="Dipeptide-binding Protein, Domain 3"/>
    <property type="match status" value="1"/>
</dbReference>
<accession>A0A0H4VJF3</accession>
<dbReference type="GO" id="GO:0030313">
    <property type="term" value="C:cell envelope"/>
    <property type="evidence" value="ECO:0007669"/>
    <property type="project" value="UniProtKB-SubCell"/>
</dbReference>
<name>A0A0H4VJF3_9SPHN</name>
<dbReference type="GO" id="GO:1904680">
    <property type="term" value="F:peptide transmembrane transporter activity"/>
    <property type="evidence" value="ECO:0007669"/>
    <property type="project" value="TreeGrafter"/>
</dbReference>
<sequence>MAICLAMVTACGSSDDGALDVVLIGTPESVYTQDLRLSPGAQILRAATQGGLVALDAHGEVVPALAETWLPTEDGLSYIFRLRDIPWPDGSEMTAASARAALERAIGGLEGTALAQDLAPIEEVRAMAGRVIEIRLSAPEPDLLKLLAQSELALRHEGGFTGPMILTRETADEENAEEGDAAAGRFARLDFKPPLERGMPMADNWQDHVREVEITVAQAREAIVMFEAGDVELVLAGDLGGLPLVDTGPLSSGTLRVDATFGLFGLHVRRDGGLLGNNGVREALAMAIDREGLLATFNIGGLVPTTRPVSPGLPGDPGFIAERWRDMVLAERRQEAAVRIDAWRRQFDDGDLSQPARLTITMGEGPGWDRLLQELDAQMAQIGITIERSETARTADLALMDKIARYPAPRWFLNQFHCGLELGLCSEAADELVAQAMQQMDLSARASLMAQAEAELMAENVYIPIGAPLRWSLVRGGVEGFEANIYGFHPLPPMAQRPR</sequence>
<evidence type="ECO:0000259" key="5">
    <source>
        <dbReference type="Pfam" id="PF00496"/>
    </source>
</evidence>
<dbReference type="SUPFAM" id="SSF53850">
    <property type="entry name" value="Periplasmic binding protein-like II"/>
    <property type="match status" value="1"/>
</dbReference>
<proteinExistence type="inferred from homology"/>
<evidence type="ECO:0000256" key="1">
    <source>
        <dbReference type="ARBA" id="ARBA00004418"/>
    </source>
</evidence>
<reference evidence="6 7" key="1">
    <citation type="journal article" date="2015" name="Int. J. Syst. Evol. Microbiol.">
        <title>Erythrobacter atlanticus sp. nov., a bacterium from ocean sediment able to degrade polycyclic aromatic hydrocarbons.</title>
        <authorList>
            <person name="Zhuang L."/>
            <person name="Liu Y."/>
            <person name="Wang L."/>
            <person name="Wang W."/>
            <person name="Shao Z."/>
        </authorList>
    </citation>
    <scope>NUCLEOTIDE SEQUENCE [LARGE SCALE GENOMIC DNA]</scope>
    <source>
        <strain evidence="7">s21-N3</strain>
    </source>
</reference>
<dbReference type="Pfam" id="PF00496">
    <property type="entry name" value="SBP_bac_5"/>
    <property type="match status" value="1"/>
</dbReference>
<evidence type="ECO:0000256" key="3">
    <source>
        <dbReference type="ARBA" id="ARBA00022448"/>
    </source>
</evidence>
<evidence type="ECO:0000313" key="7">
    <source>
        <dbReference type="Proteomes" id="UP000059113"/>
    </source>
</evidence>
<feature type="domain" description="Solute-binding protein family 5" evidence="5">
    <location>
        <begin position="60"/>
        <end position="416"/>
    </location>
</feature>
<organism evidence="6 7">
    <name type="scientific">Aurantiacibacter atlanticus</name>
    <dbReference type="NCBI Taxonomy" id="1648404"/>
    <lineage>
        <taxon>Bacteria</taxon>
        <taxon>Pseudomonadati</taxon>
        <taxon>Pseudomonadota</taxon>
        <taxon>Alphaproteobacteria</taxon>
        <taxon>Sphingomonadales</taxon>
        <taxon>Erythrobacteraceae</taxon>
        <taxon>Aurantiacibacter</taxon>
    </lineage>
</organism>
<protein>
    <submittedName>
        <fullName evidence="6">Peptide ABC transporter substrate-binding protein</fullName>
    </submittedName>
</protein>
<dbReference type="InterPro" id="IPR000914">
    <property type="entry name" value="SBP_5_dom"/>
</dbReference>
<keyword evidence="3" id="KW-0813">Transport</keyword>
<dbReference type="GO" id="GO:0015833">
    <property type="term" value="P:peptide transport"/>
    <property type="evidence" value="ECO:0007669"/>
    <property type="project" value="TreeGrafter"/>
</dbReference>
<dbReference type="Proteomes" id="UP000059113">
    <property type="component" value="Chromosome"/>
</dbReference>
<evidence type="ECO:0000256" key="2">
    <source>
        <dbReference type="ARBA" id="ARBA00005695"/>
    </source>
</evidence>
<dbReference type="PANTHER" id="PTHR30290">
    <property type="entry name" value="PERIPLASMIC BINDING COMPONENT OF ABC TRANSPORTER"/>
    <property type="match status" value="1"/>
</dbReference>
<evidence type="ECO:0000256" key="4">
    <source>
        <dbReference type="ARBA" id="ARBA00022729"/>
    </source>
</evidence>
<dbReference type="Gene3D" id="3.90.76.10">
    <property type="entry name" value="Dipeptide-binding Protein, Domain 1"/>
    <property type="match status" value="1"/>
</dbReference>
<dbReference type="AlphaFoldDB" id="A0A0H4VJF3"/>
<evidence type="ECO:0000313" key="6">
    <source>
        <dbReference type="EMBL" id="AKQ43104.2"/>
    </source>
</evidence>
<dbReference type="STRING" id="1648404.CP97_02995"/>
<reference evidence="7" key="2">
    <citation type="submission" date="2015-04" db="EMBL/GenBank/DDBJ databases">
        <title>The complete genome sequence of Erythrobacter sp. s21-N3.</title>
        <authorList>
            <person name="Zhuang L."/>
            <person name="Liu Y."/>
            <person name="Shao Z."/>
        </authorList>
    </citation>
    <scope>NUCLEOTIDE SEQUENCE [LARGE SCALE GENOMIC DNA]</scope>
    <source>
        <strain evidence="7">s21-N3</strain>
    </source>
</reference>
<dbReference type="InterPro" id="IPR039424">
    <property type="entry name" value="SBP_5"/>
</dbReference>